<evidence type="ECO:0000313" key="2">
    <source>
        <dbReference type="Ensembl" id="ENSSRHP00000095034.1"/>
    </source>
</evidence>
<dbReference type="SMART" id="SM00390">
    <property type="entry name" value="GoLoco"/>
    <property type="match status" value="2"/>
</dbReference>
<sequence length="146" mass="16111">MNIYSSLGHLSHTFSPSFLLTISRAQSGRMDEQRCSINPLSTGHMDNSQSGKSANVEKFFKLIANTQNGRLDDQRATLNRLPEIKSPHGMTAQDSDQLFSSPTKSSRRSGSFSPDSEVSQPHCTDQSRQHPTAAQAFLNKMLKITA</sequence>
<feature type="compositionally biased region" description="Polar residues" evidence="1">
    <location>
        <begin position="117"/>
        <end position="131"/>
    </location>
</feature>
<dbReference type="InterPro" id="IPR011990">
    <property type="entry name" value="TPR-like_helical_dom_sf"/>
</dbReference>
<dbReference type="AlphaFoldDB" id="A0A673N362"/>
<organism evidence="2 3">
    <name type="scientific">Sinocyclocheilus rhinocerous</name>
    <dbReference type="NCBI Taxonomy" id="307959"/>
    <lineage>
        <taxon>Eukaryota</taxon>
        <taxon>Metazoa</taxon>
        <taxon>Chordata</taxon>
        <taxon>Craniata</taxon>
        <taxon>Vertebrata</taxon>
        <taxon>Euteleostomi</taxon>
        <taxon>Actinopterygii</taxon>
        <taxon>Neopterygii</taxon>
        <taxon>Teleostei</taxon>
        <taxon>Ostariophysi</taxon>
        <taxon>Cypriniformes</taxon>
        <taxon>Cyprinidae</taxon>
        <taxon>Cyprininae</taxon>
        <taxon>Sinocyclocheilus</taxon>
    </lineage>
</organism>
<reference evidence="2" key="1">
    <citation type="submission" date="2025-08" db="UniProtKB">
        <authorList>
            <consortium name="Ensembl"/>
        </authorList>
    </citation>
    <scope>IDENTIFICATION</scope>
</reference>
<protein>
    <submittedName>
        <fullName evidence="2">Uncharacterized protein</fullName>
    </submittedName>
</protein>
<dbReference type="PANTHER" id="PTHR47503:SF1">
    <property type="entry name" value="PURKINJE CELL PROTEIN 2 HOMOLOG"/>
    <property type="match status" value="1"/>
</dbReference>
<evidence type="ECO:0000313" key="3">
    <source>
        <dbReference type="Proteomes" id="UP000472270"/>
    </source>
</evidence>
<dbReference type="InterPro" id="IPR042168">
    <property type="entry name" value="Pcp2"/>
</dbReference>
<dbReference type="PANTHER" id="PTHR47503">
    <property type="entry name" value="PURKINJE CELL PROTEIN 2"/>
    <property type="match status" value="1"/>
</dbReference>
<dbReference type="Pfam" id="PF02188">
    <property type="entry name" value="GoLoco"/>
    <property type="match status" value="1"/>
</dbReference>
<feature type="region of interest" description="Disordered" evidence="1">
    <location>
        <begin position="81"/>
        <end position="131"/>
    </location>
</feature>
<name>A0A673N362_9TELE</name>
<dbReference type="GO" id="GO:0005085">
    <property type="term" value="F:guanyl-nucleotide exchange factor activity"/>
    <property type="evidence" value="ECO:0007669"/>
    <property type="project" value="InterPro"/>
</dbReference>
<proteinExistence type="predicted"/>
<dbReference type="Proteomes" id="UP000472270">
    <property type="component" value="Unassembled WGS sequence"/>
</dbReference>
<keyword evidence="3" id="KW-1185">Reference proteome</keyword>
<dbReference type="Ensembl" id="ENSSRHT00000097614.1">
    <property type="protein sequence ID" value="ENSSRHP00000095034.1"/>
    <property type="gene ID" value="ENSSRHG00000046761.1"/>
</dbReference>
<dbReference type="InterPro" id="IPR003109">
    <property type="entry name" value="GoLoco_motif"/>
</dbReference>
<dbReference type="PROSITE" id="PS50877">
    <property type="entry name" value="GOLOCO"/>
    <property type="match status" value="2"/>
</dbReference>
<dbReference type="Gene3D" id="1.25.40.10">
    <property type="entry name" value="Tetratricopeptide repeat domain"/>
    <property type="match status" value="1"/>
</dbReference>
<feature type="compositionally biased region" description="Low complexity" evidence="1">
    <location>
        <begin position="99"/>
        <end position="116"/>
    </location>
</feature>
<accession>A0A673N362</accession>
<reference evidence="2" key="2">
    <citation type="submission" date="2025-09" db="UniProtKB">
        <authorList>
            <consortium name="Ensembl"/>
        </authorList>
    </citation>
    <scope>IDENTIFICATION</scope>
</reference>
<evidence type="ECO:0000256" key="1">
    <source>
        <dbReference type="SAM" id="MobiDB-lite"/>
    </source>
</evidence>